<evidence type="ECO:0000256" key="1">
    <source>
        <dbReference type="SAM" id="MobiDB-lite"/>
    </source>
</evidence>
<reference evidence="2" key="1">
    <citation type="submission" date="2022-03" db="EMBL/GenBank/DDBJ databases">
        <authorList>
            <person name="Alioto T."/>
            <person name="Alioto T."/>
            <person name="Gomez Garrido J."/>
        </authorList>
    </citation>
    <scope>NUCLEOTIDE SEQUENCE</scope>
</reference>
<dbReference type="AlphaFoldDB" id="A0AAD1WM69"/>
<name>A0AAD1WM69_PELCU</name>
<accession>A0AAD1WM69</accession>
<feature type="region of interest" description="Disordered" evidence="1">
    <location>
        <begin position="1"/>
        <end position="31"/>
    </location>
</feature>
<feature type="compositionally biased region" description="Acidic residues" evidence="1">
    <location>
        <begin position="161"/>
        <end position="175"/>
    </location>
</feature>
<evidence type="ECO:0000313" key="3">
    <source>
        <dbReference type="Proteomes" id="UP001295444"/>
    </source>
</evidence>
<keyword evidence="3" id="KW-1185">Reference proteome</keyword>
<feature type="compositionally biased region" description="Basic residues" evidence="1">
    <location>
        <begin position="99"/>
        <end position="108"/>
    </location>
</feature>
<evidence type="ECO:0000313" key="2">
    <source>
        <dbReference type="EMBL" id="CAH2316986.1"/>
    </source>
</evidence>
<dbReference type="EMBL" id="OW240920">
    <property type="protein sequence ID" value="CAH2316986.1"/>
    <property type="molecule type" value="Genomic_DNA"/>
</dbReference>
<feature type="compositionally biased region" description="Basic and acidic residues" evidence="1">
    <location>
        <begin position="109"/>
        <end position="127"/>
    </location>
</feature>
<protein>
    <submittedName>
        <fullName evidence="2">Uncharacterized protein</fullName>
    </submittedName>
</protein>
<feature type="region of interest" description="Disordered" evidence="1">
    <location>
        <begin position="87"/>
        <end position="176"/>
    </location>
</feature>
<feature type="compositionally biased region" description="Basic residues" evidence="1">
    <location>
        <begin position="137"/>
        <end position="151"/>
    </location>
</feature>
<dbReference type="Proteomes" id="UP001295444">
    <property type="component" value="Chromosome 09"/>
</dbReference>
<sequence length="526" mass="57532">MASSDSPIRDNMPPAPQVVPRPTGSTVTDVADQEQMNSEELHSLLDATMTKSVTQAVYSAMGVMSDTLSHSISHALLAAQQASTHFAPNPTEHITGKASGRKATKKARHMDEEASKTLRTDRERPVKDNVFAPQQRATHRAKSVRSWKRAKAQVESSQSDSEQEEAWSESDDEDSFNLGTLFPDHSAISMSGNEDEDGVEGFTLLDPQGEPLFDPYSLQHPRSTEWFPLDHVAKYIAARIRKPLDKVARSKMWAECPRPTLPDLICIAPIVDPKIAQFLGKTGWKAKKGLDFALRHCQDKILDVLGPSAKIFDMVETALAGGAPIDPLAIRGWIQRAICLLGNANVALATERRKAILIKIEPKLVALAITEPGPQAKGLLFGDSFVKELGTYVGTFTALDKAQANMKKVFSHRVFGGAGRYRGRLPGRSSRGSYRVSRGPFHPLHSSQFEEDPGRLVDPEAFPMADALMVSPLPSSLTSVTLVGGRLGHFIDAWRMLTSDTWVLQTVVGYAIEFVQTPSPPSTTGH</sequence>
<proteinExistence type="predicted"/>
<gene>
    <name evidence="2" type="ORF">PECUL_23A059724</name>
</gene>
<organism evidence="2 3">
    <name type="scientific">Pelobates cultripes</name>
    <name type="common">Western spadefoot toad</name>
    <dbReference type="NCBI Taxonomy" id="61616"/>
    <lineage>
        <taxon>Eukaryota</taxon>
        <taxon>Metazoa</taxon>
        <taxon>Chordata</taxon>
        <taxon>Craniata</taxon>
        <taxon>Vertebrata</taxon>
        <taxon>Euteleostomi</taxon>
        <taxon>Amphibia</taxon>
        <taxon>Batrachia</taxon>
        <taxon>Anura</taxon>
        <taxon>Pelobatoidea</taxon>
        <taxon>Pelobatidae</taxon>
        <taxon>Pelobates</taxon>
    </lineage>
</organism>